<feature type="transmembrane region" description="Helical" evidence="7">
    <location>
        <begin position="26"/>
        <end position="52"/>
    </location>
</feature>
<dbReference type="PANTHER" id="PTHR30250:SF10">
    <property type="entry name" value="LIPOPOLYSACCHARIDE BIOSYNTHESIS PROTEIN WZXC"/>
    <property type="match status" value="1"/>
</dbReference>
<keyword evidence="3" id="KW-1003">Cell membrane</keyword>
<dbReference type="InterPro" id="IPR050833">
    <property type="entry name" value="Poly_Biosynth_Transport"/>
</dbReference>
<accession>A0ABU8SCT7</accession>
<reference evidence="8 9" key="1">
    <citation type="submission" date="2024-03" db="EMBL/GenBank/DDBJ databases">
        <authorList>
            <person name="Jo J.-H."/>
        </authorList>
    </citation>
    <scope>NUCLEOTIDE SEQUENCE [LARGE SCALE GENOMIC DNA]</scope>
    <source>
        <strain evidence="8 9">AS3R-12</strain>
    </source>
</reference>
<feature type="transmembrane region" description="Helical" evidence="7">
    <location>
        <begin position="427"/>
        <end position="451"/>
    </location>
</feature>
<proteinExistence type="inferred from homology"/>
<feature type="transmembrane region" description="Helical" evidence="7">
    <location>
        <begin position="270"/>
        <end position="287"/>
    </location>
</feature>
<keyword evidence="4 7" id="KW-0812">Transmembrane</keyword>
<comment type="caution">
    <text evidence="8">The sequence shown here is derived from an EMBL/GenBank/DDBJ whole genome shotgun (WGS) entry which is preliminary data.</text>
</comment>
<dbReference type="PANTHER" id="PTHR30250">
    <property type="entry name" value="PST FAMILY PREDICTED COLANIC ACID TRANSPORTER"/>
    <property type="match status" value="1"/>
</dbReference>
<dbReference type="Pfam" id="PF13440">
    <property type="entry name" value="Polysacc_synt_3"/>
    <property type="match status" value="1"/>
</dbReference>
<name>A0ABU8SCT7_9SPHN</name>
<feature type="transmembrane region" description="Helical" evidence="7">
    <location>
        <begin position="164"/>
        <end position="187"/>
    </location>
</feature>
<evidence type="ECO:0000313" key="9">
    <source>
        <dbReference type="Proteomes" id="UP001379235"/>
    </source>
</evidence>
<feature type="transmembrane region" description="Helical" evidence="7">
    <location>
        <begin position="333"/>
        <end position="352"/>
    </location>
</feature>
<evidence type="ECO:0000256" key="4">
    <source>
        <dbReference type="ARBA" id="ARBA00022692"/>
    </source>
</evidence>
<organism evidence="8 9">
    <name type="scientific">Novosphingobium aquae</name>
    <dbReference type="NCBI Taxonomy" id="3133435"/>
    <lineage>
        <taxon>Bacteria</taxon>
        <taxon>Pseudomonadati</taxon>
        <taxon>Pseudomonadota</taxon>
        <taxon>Alphaproteobacteria</taxon>
        <taxon>Sphingomonadales</taxon>
        <taxon>Sphingomonadaceae</taxon>
        <taxon>Novosphingobium</taxon>
    </lineage>
</organism>
<feature type="transmembrane region" description="Helical" evidence="7">
    <location>
        <begin position="457"/>
        <end position="480"/>
    </location>
</feature>
<comment type="similarity">
    <text evidence="2">Belongs to the polysaccharide synthase family.</text>
</comment>
<dbReference type="EMBL" id="JBBHJY010000010">
    <property type="protein sequence ID" value="MEJ6011790.1"/>
    <property type="molecule type" value="Genomic_DNA"/>
</dbReference>
<keyword evidence="6 7" id="KW-0472">Membrane</keyword>
<keyword evidence="5 7" id="KW-1133">Transmembrane helix</keyword>
<feature type="transmembrane region" description="Helical" evidence="7">
    <location>
        <begin position="58"/>
        <end position="79"/>
    </location>
</feature>
<feature type="transmembrane region" description="Helical" evidence="7">
    <location>
        <begin position="397"/>
        <end position="415"/>
    </location>
</feature>
<gene>
    <name evidence="8" type="ORF">WG900_17910</name>
</gene>
<comment type="subcellular location">
    <subcellularLocation>
        <location evidence="1">Cell membrane</location>
        <topology evidence="1">Multi-pass membrane protein</topology>
    </subcellularLocation>
</comment>
<dbReference type="RefSeq" id="WP_339969350.1">
    <property type="nucleotide sequence ID" value="NZ_JBBHJY010000010.1"/>
</dbReference>
<feature type="transmembrane region" description="Helical" evidence="7">
    <location>
        <begin position="299"/>
        <end position="321"/>
    </location>
</feature>
<dbReference type="Proteomes" id="UP001379235">
    <property type="component" value="Unassembled WGS sequence"/>
</dbReference>
<feature type="transmembrane region" description="Helical" evidence="7">
    <location>
        <begin position="100"/>
        <end position="119"/>
    </location>
</feature>
<evidence type="ECO:0000256" key="2">
    <source>
        <dbReference type="ARBA" id="ARBA00007430"/>
    </source>
</evidence>
<keyword evidence="9" id="KW-1185">Reference proteome</keyword>
<sequence>MSDTALPLTVLDDGGREPATMTVRGAAVWAMGGQYLSFAIQFVTSVIISRFFLSPAEVGLFSIAMAAALLASVLQDFGLSRYISGLPRIDRAEIARCSSVAHAFSLFVAGLIAAAAWPMAQTYSQPDLLPIMLIIASSYLFIPFAVVPMALLGRTMSFKNHFTINVGAALAQGVVSLACAAAGYSAFALAWGTLAFGITRGVIAQCLKPAFPWPLSLRGLGPIVSTGSRLTTLYAVGAAGSRSPDLIVGKALGLLSVGLYSRAASLADQFRMLIAGAIGSVFYPAFARIRDRGEPMGPAYLRVCAGYSAVIWPGMAGLALAAEPVVRILYGEAWIGVAPLLAMIALSEILLVSLPLHTDLPILAGKLNQLIRVNLLDTILAVTLLIIGSRWGVEGAAASRLVYACGWLLLYARFLHRLIAFDLRALIGIYTRSALATLAALVPLALTYMFLVPPSEIGFFTLAMASGAGVVLWLLTLFALKHPALDDLVGMAAHLPVIGRFRLIAKFAR</sequence>
<evidence type="ECO:0000256" key="6">
    <source>
        <dbReference type="ARBA" id="ARBA00023136"/>
    </source>
</evidence>
<evidence type="ECO:0000256" key="1">
    <source>
        <dbReference type="ARBA" id="ARBA00004651"/>
    </source>
</evidence>
<feature type="transmembrane region" description="Helical" evidence="7">
    <location>
        <begin position="373"/>
        <end position="391"/>
    </location>
</feature>
<evidence type="ECO:0000256" key="7">
    <source>
        <dbReference type="SAM" id="Phobius"/>
    </source>
</evidence>
<evidence type="ECO:0000256" key="3">
    <source>
        <dbReference type="ARBA" id="ARBA00022475"/>
    </source>
</evidence>
<evidence type="ECO:0000256" key="5">
    <source>
        <dbReference type="ARBA" id="ARBA00022989"/>
    </source>
</evidence>
<evidence type="ECO:0000313" key="8">
    <source>
        <dbReference type="EMBL" id="MEJ6011790.1"/>
    </source>
</evidence>
<feature type="transmembrane region" description="Helical" evidence="7">
    <location>
        <begin position="131"/>
        <end position="152"/>
    </location>
</feature>
<protein>
    <submittedName>
        <fullName evidence="8">Oligosaccharide flippase family protein</fullName>
    </submittedName>
</protein>